<dbReference type="EMBL" id="JBFXLT010000061">
    <property type="protein sequence ID" value="KAL2811205.1"/>
    <property type="molecule type" value="Genomic_DNA"/>
</dbReference>
<accession>A0ABR4H6X6</accession>
<reference evidence="1 2" key="1">
    <citation type="submission" date="2024-07" db="EMBL/GenBank/DDBJ databases">
        <title>Section-level genome sequencing and comparative genomics of Aspergillus sections Usti and Cavernicolus.</title>
        <authorList>
            <consortium name="Lawrence Berkeley National Laboratory"/>
            <person name="Nybo J.L."/>
            <person name="Vesth T.C."/>
            <person name="Theobald S."/>
            <person name="Frisvad J.C."/>
            <person name="Larsen T.O."/>
            <person name="Kjaerboelling I."/>
            <person name="Rothschild-Mancinelli K."/>
            <person name="Lyhne E.K."/>
            <person name="Kogle M.E."/>
            <person name="Barry K."/>
            <person name="Clum A."/>
            <person name="Na H."/>
            <person name="Ledsgaard L."/>
            <person name="Lin J."/>
            <person name="Lipzen A."/>
            <person name="Kuo A."/>
            <person name="Riley R."/>
            <person name="Mondo S."/>
            <person name="Labutti K."/>
            <person name="Haridas S."/>
            <person name="Pangalinan J."/>
            <person name="Salamov A.A."/>
            <person name="Simmons B.A."/>
            <person name="Magnuson J.K."/>
            <person name="Chen J."/>
            <person name="Drula E."/>
            <person name="Henrissat B."/>
            <person name="Wiebenga A."/>
            <person name="Lubbers R.J."/>
            <person name="Gomes A.C."/>
            <person name="Makela M.R."/>
            <person name="Stajich J."/>
            <person name="Grigoriev I.V."/>
            <person name="Mortensen U.H."/>
            <person name="De Vries R.P."/>
            <person name="Baker S.E."/>
            <person name="Andersen M.R."/>
        </authorList>
    </citation>
    <scope>NUCLEOTIDE SEQUENCE [LARGE SCALE GENOMIC DNA]</scope>
    <source>
        <strain evidence="1 2">CBS 588.65</strain>
    </source>
</reference>
<gene>
    <name evidence="1" type="ORF">BJX63DRAFT_289655</name>
</gene>
<proteinExistence type="predicted"/>
<name>A0ABR4H6X6_9EURO</name>
<evidence type="ECO:0000313" key="1">
    <source>
        <dbReference type="EMBL" id="KAL2811205.1"/>
    </source>
</evidence>
<sequence length="191" mass="21452">MVGETDEVEYLTAYDIIIDSIPDPAETDWYSSGTGLHHIDFKGKLEYWAGFQSDVRTSCLNVSGTDSLNHWQRALKEDVNFSEYFLCGTELSSSARYVTNVLNPTAGVAEKLGYNLRFSDWTAAGSMLSWPKEAIEAEKEAKDKRSIPDYALLVPSPREVRALGESKHPWSKQVERTVADARRGTGRRLEI</sequence>
<keyword evidence="2" id="KW-1185">Reference proteome</keyword>
<dbReference type="Proteomes" id="UP001610334">
    <property type="component" value="Unassembled WGS sequence"/>
</dbReference>
<protein>
    <submittedName>
        <fullName evidence="1">Uncharacterized protein</fullName>
    </submittedName>
</protein>
<evidence type="ECO:0000313" key="2">
    <source>
        <dbReference type="Proteomes" id="UP001610334"/>
    </source>
</evidence>
<organism evidence="1 2">
    <name type="scientific">Aspergillus granulosus</name>
    <dbReference type="NCBI Taxonomy" id="176169"/>
    <lineage>
        <taxon>Eukaryota</taxon>
        <taxon>Fungi</taxon>
        <taxon>Dikarya</taxon>
        <taxon>Ascomycota</taxon>
        <taxon>Pezizomycotina</taxon>
        <taxon>Eurotiomycetes</taxon>
        <taxon>Eurotiomycetidae</taxon>
        <taxon>Eurotiales</taxon>
        <taxon>Aspergillaceae</taxon>
        <taxon>Aspergillus</taxon>
        <taxon>Aspergillus subgen. Nidulantes</taxon>
    </lineage>
</organism>
<comment type="caution">
    <text evidence="1">The sequence shown here is derived from an EMBL/GenBank/DDBJ whole genome shotgun (WGS) entry which is preliminary data.</text>
</comment>